<comment type="caution">
    <text evidence="3">The sequence shown here is derived from an EMBL/GenBank/DDBJ whole genome shotgun (WGS) entry which is preliminary data.</text>
</comment>
<dbReference type="Proteomes" id="UP001212997">
    <property type="component" value="Unassembled WGS sequence"/>
</dbReference>
<feature type="region of interest" description="Disordered" evidence="1">
    <location>
        <begin position="210"/>
        <end position="283"/>
    </location>
</feature>
<reference evidence="3" key="1">
    <citation type="submission" date="2022-07" db="EMBL/GenBank/DDBJ databases">
        <title>Genome Sequence of Physisporinus lineatus.</title>
        <authorList>
            <person name="Buettner E."/>
        </authorList>
    </citation>
    <scope>NUCLEOTIDE SEQUENCE</scope>
    <source>
        <strain evidence="3">VT162</strain>
    </source>
</reference>
<evidence type="ECO:0000313" key="4">
    <source>
        <dbReference type="Proteomes" id="UP001212997"/>
    </source>
</evidence>
<sequence length="344" mass="35987">MGLPFPHIPPLGEEILSDLFQPPASAVTSSHTPETSGFPAPSKPSLTGEPPEGNPSTTPVSSPTSVSSSSMSITPIPSSNNESIVPSSPVDHSPDSDIGPSSQNSAISPTPSSSTSFSAKIASSSPMPVSFRSTVDPSTSTKDIESPSAQASLAGQQVGGHRNSHFVGIVVGSTFGGFIIIVCAIVVYYRVLKRRRNSRKFSILGFRTRRQSGTKNSLPGSSIEKIGDGERPNSGATRSIGDTVEPPADGGDSMFPRADATTENHKSQRQTASTSSSTEVFRDPSSGLPYLWAPSTHKAPSSTPSLSSSEIPWQLSVVHVHSNSSQESWSSSEEIAPLYSPVVL</sequence>
<organism evidence="3 4">
    <name type="scientific">Meripilus lineatus</name>
    <dbReference type="NCBI Taxonomy" id="2056292"/>
    <lineage>
        <taxon>Eukaryota</taxon>
        <taxon>Fungi</taxon>
        <taxon>Dikarya</taxon>
        <taxon>Basidiomycota</taxon>
        <taxon>Agaricomycotina</taxon>
        <taxon>Agaricomycetes</taxon>
        <taxon>Polyporales</taxon>
        <taxon>Meripilaceae</taxon>
        <taxon>Meripilus</taxon>
    </lineage>
</organism>
<gene>
    <name evidence="3" type="ORF">NLI96_g10347</name>
</gene>
<feature type="compositionally biased region" description="Low complexity" evidence="1">
    <location>
        <begin position="55"/>
        <end position="126"/>
    </location>
</feature>
<proteinExistence type="predicted"/>
<keyword evidence="2" id="KW-1133">Transmembrane helix</keyword>
<evidence type="ECO:0000313" key="3">
    <source>
        <dbReference type="EMBL" id="KAJ3477613.1"/>
    </source>
</evidence>
<feature type="transmembrane region" description="Helical" evidence="2">
    <location>
        <begin position="166"/>
        <end position="191"/>
    </location>
</feature>
<feature type="compositionally biased region" description="Polar residues" evidence="1">
    <location>
        <begin position="131"/>
        <end position="151"/>
    </location>
</feature>
<evidence type="ECO:0000256" key="1">
    <source>
        <dbReference type="SAM" id="MobiDB-lite"/>
    </source>
</evidence>
<evidence type="ECO:0008006" key="5">
    <source>
        <dbReference type="Google" id="ProtNLM"/>
    </source>
</evidence>
<feature type="compositionally biased region" description="Polar residues" evidence="1">
    <location>
        <begin position="26"/>
        <end position="35"/>
    </location>
</feature>
<protein>
    <recommendedName>
        <fullName evidence="5">Mid2 domain-containing protein</fullName>
    </recommendedName>
</protein>
<evidence type="ECO:0000256" key="2">
    <source>
        <dbReference type="SAM" id="Phobius"/>
    </source>
</evidence>
<keyword evidence="2" id="KW-0812">Transmembrane</keyword>
<keyword evidence="2" id="KW-0472">Membrane</keyword>
<accession>A0AAD5UW61</accession>
<name>A0AAD5UW61_9APHY</name>
<keyword evidence="4" id="KW-1185">Reference proteome</keyword>
<dbReference type="EMBL" id="JANAWD010000579">
    <property type="protein sequence ID" value="KAJ3477613.1"/>
    <property type="molecule type" value="Genomic_DNA"/>
</dbReference>
<dbReference type="AlphaFoldDB" id="A0AAD5UW61"/>
<feature type="region of interest" description="Disordered" evidence="1">
    <location>
        <begin position="1"/>
        <end position="151"/>
    </location>
</feature>